<dbReference type="Proteomes" id="UP000824225">
    <property type="component" value="Unassembled WGS sequence"/>
</dbReference>
<reference evidence="5" key="1">
    <citation type="journal article" date="2021" name="PeerJ">
        <title>Extensive microbial diversity within the chicken gut microbiome revealed by metagenomics and culture.</title>
        <authorList>
            <person name="Gilroy R."/>
            <person name="Ravi A."/>
            <person name="Getino M."/>
            <person name="Pursley I."/>
            <person name="Horton D.L."/>
            <person name="Alikhan N.F."/>
            <person name="Baker D."/>
            <person name="Gharbi K."/>
            <person name="Hall N."/>
            <person name="Watson M."/>
            <person name="Adriaenssens E.M."/>
            <person name="Foster-Nyarko E."/>
            <person name="Jarju S."/>
            <person name="Secka A."/>
            <person name="Antonio M."/>
            <person name="Oren A."/>
            <person name="Chaudhuri R.R."/>
            <person name="La Ragione R."/>
            <person name="Hildebrand F."/>
            <person name="Pallen M.J."/>
        </authorList>
    </citation>
    <scope>NUCLEOTIDE SEQUENCE</scope>
    <source>
        <strain evidence="5">CHK186-16707</strain>
    </source>
</reference>
<dbReference type="InterPro" id="IPR013762">
    <property type="entry name" value="Integrase-like_cat_sf"/>
</dbReference>
<protein>
    <submittedName>
        <fullName evidence="5">Site-specific integrase</fullName>
    </submittedName>
</protein>
<keyword evidence="2" id="KW-0238">DNA-binding</keyword>
<dbReference type="GO" id="GO:0003677">
    <property type="term" value="F:DNA binding"/>
    <property type="evidence" value="ECO:0007669"/>
    <property type="project" value="UniProtKB-KW"/>
</dbReference>
<dbReference type="SUPFAM" id="SSF56349">
    <property type="entry name" value="DNA breaking-rejoining enzymes"/>
    <property type="match status" value="1"/>
</dbReference>
<dbReference type="CDD" id="cd00397">
    <property type="entry name" value="DNA_BRE_C"/>
    <property type="match status" value="1"/>
</dbReference>
<dbReference type="InterPro" id="IPR050090">
    <property type="entry name" value="Tyrosine_recombinase_XerCD"/>
</dbReference>
<gene>
    <name evidence="5" type="ORF">H9962_01720</name>
</gene>
<dbReference type="InterPro" id="IPR010998">
    <property type="entry name" value="Integrase_recombinase_N"/>
</dbReference>
<feature type="domain" description="Tyr recombinase" evidence="4">
    <location>
        <begin position="157"/>
        <end position="337"/>
    </location>
</feature>
<comment type="similarity">
    <text evidence="1">Belongs to the 'phage' integrase family.</text>
</comment>
<dbReference type="Pfam" id="PF00589">
    <property type="entry name" value="Phage_integrase"/>
    <property type="match status" value="1"/>
</dbReference>
<dbReference type="AlphaFoldDB" id="A0A9D2HAW8"/>
<dbReference type="EMBL" id="DXAN01000003">
    <property type="protein sequence ID" value="HJA07897.1"/>
    <property type="molecule type" value="Genomic_DNA"/>
</dbReference>
<evidence type="ECO:0000259" key="4">
    <source>
        <dbReference type="PROSITE" id="PS51898"/>
    </source>
</evidence>
<proteinExistence type="inferred from homology"/>
<dbReference type="GO" id="GO:0006310">
    <property type="term" value="P:DNA recombination"/>
    <property type="evidence" value="ECO:0007669"/>
    <property type="project" value="UniProtKB-KW"/>
</dbReference>
<sequence>MARVIVNGRQIACKMFPAGKKHGPEWRAAKEWEEEQKRLAREGMTIPTALELLMAWGDSYLTHVQRTMSRQTYVEKKLVTKDFFAYCGKKGIHDLAEITSARAYEFLSRIKDERGANVANKYRKNLLAAWNWGSDFFEGFPQVAPPFLKVKPFPVKHGERYVPPESDVIKVFQQAEGQDLVMLLTLYFTGGRRSEIFRLTWNDVDLQKEKIRLTDNKSGNGMERVRWLRMHPELVKALKWWRDARPCKVDNVFMQLQNDTFLGQPFTQRIHFMERLCRKAHVKPFGFHAIRHKSAAITFVSSGLNAAQVLMGHYRATTTDRYTKSAGLYTDQSEILSALGGSGIGQVVEDLLKTKIPQEKVS</sequence>
<dbReference type="PANTHER" id="PTHR30349">
    <property type="entry name" value="PHAGE INTEGRASE-RELATED"/>
    <property type="match status" value="1"/>
</dbReference>
<organism evidence="5 6">
    <name type="scientific">Candidatus Mailhella merdigallinarum</name>
    <dbReference type="NCBI Taxonomy" id="2838658"/>
    <lineage>
        <taxon>Bacteria</taxon>
        <taxon>Pseudomonadati</taxon>
        <taxon>Thermodesulfobacteriota</taxon>
        <taxon>Desulfovibrionia</taxon>
        <taxon>Desulfovibrionales</taxon>
        <taxon>Desulfovibrionaceae</taxon>
        <taxon>Mailhella</taxon>
    </lineage>
</organism>
<dbReference type="GO" id="GO:0015074">
    <property type="term" value="P:DNA integration"/>
    <property type="evidence" value="ECO:0007669"/>
    <property type="project" value="InterPro"/>
</dbReference>
<evidence type="ECO:0000313" key="5">
    <source>
        <dbReference type="EMBL" id="HJA07897.1"/>
    </source>
</evidence>
<evidence type="ECO:0000256" key="3">
    <source>
        <dbReference type="ARBA" id="ARBA00023172"/>
    </source>
</evidence>
<evidence type="ECO:0000256" key="1">
    <source>
        <dbReference type="ARBA" id="ARBA00008857"/>
    </source>
</evidence>
<dbReference type="InterPro" id="IPR002104">
    <property type="entry name" value="Integrase_catalytic"/>
</dbReference>
<comment type="caution">
    <text evidence="5">The sequence shown here is derived from an EMBL/GenBank/DDBJ whole genome shotgun (WGS) entry which is preliminary data.</text>
</comment>
<dbReference type="PANTHER" id="PTHR30349:SF64">
    <property type="entry name" value="PROPHAGE INTEGRASE INTD-RELATED"/>
    <property type="match status" value="1"/>
</dbReference>
<dbReference type="Gene3D" id="1.10.150.130">
    <property type="match status" value="1"/>
</dbReference>
<dbReference type="InterPro" id="IPR011010">
    <property type="entry name" value="DNA_brk_join_enz"/>
</dbReference>
<evidence type="ECO:0000256" key="2">
    <source>
        <dbReference type="ARBA" id="ARBA00023125"/>
    </source>
</evidence>
<dbReference type="PROSITE" id="PS51898">
    <property type="entry name" value="TYR_RECOMBINASE"/>
    <property type="match status" value="1"/>
</dbReference>
<accession>A0A9D2HAW8</accession>
<dbReference type="Gene3D" id="1.10.443.10">
    <property type="entry name" value="Intergrase catalytic core"/>
    <property type="match status" value="1"/>
</dbReference>
<reference evidence="5" key="2">
    <citation type="submission" date="2021-04" db="EMBL/GenBank/DDBJ databases">
        <authorList>
            <person name="Gilroy R."/>
        </authorList>
    </citation>
    <scope>NUCLEOTIDE SEQUENCE</scope>
    <source>
        <strain evidence="5">CHK186-16707</strain>
    </source>
</reference>
<evidence type="ECO:0000313" key="6">
    <source>
        <dbReference type="Proteomes" id="UP000824225"/>
    </source>
</evidence>
<name>A0A9D2HAW8_9BACT</name>
<keyword evidence="3" id="KW-0233">DNA recombination</keyword>